<evidence type="ECO:0000313" key="3">
    <source>
        <dbReference type="EMBL" id="MFD2237274.1"/>
    </source>
</evidence>
<organism evidence="3 4">
    <name type="scientific">Aureimonas populi</name>
    <dbReference type="NCBI Taxonomy" id="1701758"/>
    <lineage>
        <taxon>Bacteria</taxon>
        <taxon>Pseudomonadati</taxon>
        <taxon>Pseudomonadota</taxon>
        <taxon>Alphaproteobacteria</taxon>
        <taxon>Hyphomicrobiales</taxon>
        <taxon>Aurantimonadaceae</taxon>
        <taxon>Aureimonas</taxon>
    </lineage>
</organism>
<proteinExistence type="predicted"/>
<feature type="transmembrane region" description="Helical" evidence="2">
    <location>
        <begin position="26"/>
        <end position="50"/>
    </location>
</feature>
<keyword evidence="2" id="KW-0472">Membrane</keyword>
<keyword evidence="4" id="KW-1185">Reference proteome</keyword>
<dbReference type="EMBL" id="JBHUIJ010000008">
    <property type="protein sequence ID" value="MFD2237274.1"/>
    <property type="molecule type" value="Genomic_DNA"/>
</dbReference>
<keyword evidence="2" id="KW-1133">Transmembrane helix</keyword>
<reference evidence="4" key="1">
    <citation type="journal article" date="2019" name="Int. J. Syst. Evol. Microbiol.">
        <title>The Global Catalogue of Microorganisms (GCM) 10K type strain sequencing project: providing services to taxonomists for standard genome sequencing and annotation.</title>
        <authorList>
            <consortium name="The Broad Institute Genomics Platform"/>
            <consortium name="The Broad Institute Genome Sequencing Center for Infectious Disease"/>
            <person name="Wu L."/>
            <person name="Ma J."/>
        </authorList>
    </citation>
    <scope>NUCLEOTIDE SEQUENCE [LARGE SCALE GENOMIC DNA]</scope>
    <source>
        <strain evidence="4">ZS-35-S2</strain>
    </source>
</reference>
<sequence length="54" mass="6179">MAQSSDKNEDSEDRIEETEPRSGMSWFVFAFMAMCLVMTAAMAYFAWGVFERAV</sequence>
<dbReference type="Proteomes" id="UP001597371">
    <property type="component" value="Unassembled WGS sequence"/>
</dbReference>
<name>A0ABW5CJ15_9HYPH</name>
<comment type="caution">
    <text evidence="3">The sequence shown here is derived from an EMBL/GenBank/DDBJ whole genome shotgun (WGS) entry which is preliminary data.</text>
</comment>
<evidence type="ECO:0000256" key="2">
    <source>
        <dbReference type="SAM" id="Phobius"/>
    </source>
</evidence>
<protein>
    <submittedName>
        <fullName evidence="3">Uncharacterized protein</fullName>
    </submittedName>
</protein>
<evidence type="ECO:0000256" key="1">
    <source>
        <dbReference type="SAM" id="MobiDB-lite"/>
    </source>
</evidence>
<accession>A0ABW5CJ15</accession>
<evidence type="ECO:0000313" key="4">
    <source>
        <dbReference type="Proteomes" id="UP001597371"/>
    </source>
</evidence>
<feature type="region of interest" description="Disordered" evidence="1">
    <location>
        <begin position="1"/>
        <end position="20"/>
    </location>
</feature>
<dbReference type="RefSeq" id="WP_209736898.1">
    <property type="nucleotide sequence ID" value="NZ_CP072611.1"/>
</dbReference>
<keyword evidence="2" id="KW-0812">Transmembrane</keyword>
<gene>
    <name evidence="3" type="ORF">ACFSKQ_07315</name>
</gene>